<dbReference type="InterPro" id="IPR019563">
    <property type="entry name" value="GH97_catalytic"/>
</dbReference>
<evidence type="ECO:0000313" key="7">
    <source>
        <dbReference type="EMBL" id="GAA5481924.1"/>
    </source>
</evidence>
<evidence type="ECO:0000259" key="5">
    <source>
        <dbReference type="Pfam" id="PF14508"/>
    </source>
</evidence>
<dbReference type="InterPro" id="IPR013780">
    <property type="entry name" value="Glyco_hydro_b"/>
</dbReference>
<dbReference type="PANTHER" id="PTHR35803">
    <property type="entry name" value="GLUCAN 1,4-ALPHA-GLUCOSIDASE SUSB-RELATED"/>
    <property type="match status" value="1"/>
</dbReference>
<protein>
    <recommendedName>
        <fullName evidence="9">Alpha-galactosidase</fullName>
    </recommendedName>
</protein>
<sequence length="1038" mass="111509">MRRLLLTLPWTVLIFAPTSAFADSFSSPSGNILADVSVVDDRLTFSLTADGTTVIEPSPLGFVMNGSDRGTGITLGQATGDEVDESFPSRHGVHALAKNHYREWSLPVTHQSTGESYVFRIRAYDSGIAFRYEVDGSGKKAVTAESTGFMIPAGTRVFSQPCNAIYESVYSGTDIGQIGDGTTMGPPVVGRLSQGIHFAITQSGSGDGFSNPFLTKAPGRLLQTSYVPNGDGSQGMTTTGKVRTPWSVITAGSLDTLLNSDIVEGVAPAPDPSIFPEGTATSWARPGRSVWNWMSRFPGGLTAKNSKLESRWASRLGFEYNTVDDGWAAWNEGDPWDEVAEVIDASNEVGVKVLMWIASENLATKAQRTEFFGKLEKLGAAGFKADFFDFQKVSPAAKERVQLIEDILKEAARHRLMVDLHGTGKPLGQFRTYPNLLSVEGIHGKEAFPDAASTVHEPLTRLLAGPADFTPLGLQGRLQGQQTQAFEIASVAAMTGPLITYAERADRIAHSPFASVITAIPCMWDETRVLPETVLGESCVMARRAGDEWYVLIMNAGEARNWKLELPFLKPGVSYQAEIVRDDASALEYGMMDSQSSVKAETAAGGGFVMRLSVPDTRPISALPFQTSFSTARGSLYAEHGRILSTEPWACRSLAGRLPDEMWNMTGDGLVPSLDTTDAWLGGASIKVEGTLQDTSDLELFSADLRLTKTTRLSAAFKTVNLGKGSVSLGLRFKDAPGSPAFFRLDAPADDRWATAGFDLAPFADRTLSSLFLRFEAASRADDFRFHFGGLGLREEPVTGTPAPRGFRAEEVEVKGLENVSALLHWQAAPGDVSHYSIYQKNPLSGKTRWLGATSELSFPVTVTAMGKEDAIVFEIAAAGTHGVFSKRLQTKVPLPERPAVGAALKGTVIGTPGSYGNQGNTRENVFDGDPSTHFDAPEPSGGWAGLDLGSAPSRVAGIRVFPREGWGQRMVGGVLEGANESDFSDAVTLATLSDAPADGVYNLIPVDSTEAFRYLRYVSPDGGYCNVAEITFHPPAP</sequence>
<feature type="chain" id="PRO_5046535455" description="Alpha-galactosidase" evidence="3">
    <location>
        <begin position="23"/>
        <end position="1038"/>
    </location>
</feature>
<dbReference type="Gene3D" id="2.60.40.1180">
    <property type="entry name" value="Golgi alpha-mannosidase II"/>
    <property type="match status" value="1"/>
</dbReference>
<feature type="domain" description="Glycosyl-hydrolase 97 N-terminal" evidence="5">
    <location>
        <begin position="26"/>
        <end position="267"/>
    </location>
</feature>
<dbReference type="Gene3D" id="2.70.98.10">
    <property type="match status" value="1"/>
</dbReference>
<evidence type="ECO:0000256" key="3">
    <source>
        <dbReference type="SAM" id="SignalP"/>
    </source>
</evidence>
<evidence type="ECO:0000256" key="2">
    <source>
        <dbReference type="ARBA" id="ARBA00023295"/>
    </source>
</evidence>
<reference evidence="7 8" key="1">
    <citation type="submission" date="2024-02" db="EMBL/GenBank/DDBJ databases">
        <title>Haloferula sargassicola NBRC 104335.</title>
        <authorList>
            <person name="Ichikawa N."/>
            <person name="Katano-Makiyama Y."/>
            <person name="Hidaka K."/>
        </authorList>
    </citation>
    <scope>NUCLEOTIDE SEQUENCE [LARGE SCALE GENOMIC DNA]</scope>
    <source>
        <strain evidence="7 8">NBRC 104335</strain>
    </source>
</reference>
<feature type="domain" description="Glycosyl-hydrolase 97 C-terminal oligomerisation" evidence="6">
    <location>
        <begin position="524"/>
        <end position="612"/>
    </location>
</feature>
<organism evidence="7 8">
    <name type="scientific">Haloferula sargassicola</name>
    <dbReference type="NCBI Taxonomy" id="490096"/>
    <lineage>
        <taxon>Bacteria</taxon>
        <taxon>Pseudomonadati</taxon>
        <taxon>Verrucomicrobiota</taxon>
        <taxon>Verrucomicrobiia</taxon>
        <taxon>Verrucomicrobiales</taxon>
        <taxon>Verrucomicrobiaceae</taxon>
        <taxon>Haloferula</taxon>
    </lineage>
</organism>
<dbReference type="InterPro" id="IPR013785">
    <property type="entry name" value="Aldolase_TIM"/>
</dbReference>
<dbReference type="Gene3D" id="2.60.40.10">
    <property type="entry name" value="Immunoglobulins"/>
    <property type="match status" value="1"/>
</dbReference>
<evidence type="ECO:0000313" key="8">
    <source>
        <dbReference type="Proteomes" id="UP001476282"/>
    </source>
</evidence>
<keyword evidence="1" id="KW-0378">Hydrolase</keyword>
<feature type="signal peptide" evidence="3">
    <location>
        <begin position="1"/>
        <end position="22"/>
    </location>
</feature>
<keyword evidence="3" id="KW-0732">Signal</keyword>
<dbReference type="Pfam" id="PF10566">
    <property type="entry name" value="Glyco_hydro_97"/>
    <property type="match status" value="1"/>
</dbReference>
<evidence type="ECO:0000256" key="1">
    <source>
        <dbReference type="ARBA" id="ARBA00022801"/>
    </source>
</evidence>
<dbReference type="PANTHER" id="PTHR35803:SF2">
    <property type="entry name" value="RETAINING ALPHA-GALACTOSIDASE"/>
    <property type="match status" value="1"/>
</dbReference>
<dbReference type="EMBL" id="BAABRI010000005">
    <property type="protein sequence ID" value="GAA5481924.1"/>
    <property type="molecule type" value="Genomic_DNA"/>
</dbReference>
<dbReference type="SUPFAM" id="SSF51445">
    <property type="entry name" value="(Trans)glycosidases"/>
    <property type="match status" value="1"/>
</dbReference>
<dbReference type="RefSeq" id="WP_353566067.1">
    <property type="nucleotide sequence ID" value="NZ_BAABRI010000005.1"/>
</dbReference>
<evidence type="ECO:0000259" key="4">
    <source>
        <dbReference type="Pfam" id="PF10566"/>
    </source>
</evidence>
<evidence type="ECO:0000259" key="6">
    <source>
        <dbReference type="Pfam" id="PF14509"/>
    </source>
</evidence>
<dbReference type="Proteomes" id="UP001476282">
    <property type="component" value="Unassembled WGS sequence"/>
</dbReference>
<dbReference type="InterPro" id="IPR052720">
    <property type="entry name" value="Glycosyl_hydrolase_97"/>
</dbReference>
<dbReference type="InterPro" id="IPR029486">
    <property type="entry name" value="GH97_N"/>
</dbReference>
<feature type="domain" description="Glycosyl-hydrolase 97 catalytic" evidence="4">
    <location>
        <begin position="292"/>
        <end position="442"/>
    </location>
</feature>
<dbReference type="Gene3D" id="2.60.120.260">
    <property type="entry name" value="Galactose-binding domain-like"/>
    <property type="match status" value="2"/>
</dbReference>
<dbReference type="Pfam" id="PF14508">
    <property type="entry name" value="GH97_N"/>
    <property type="match status" value="1"/>
</dbReference>
<name>A0ABP9URH4_9BACT</name>
<dbReference type="InterPro" id="IPR029483">
    <property type="entry name" value="GH97_C"/>
</dbReference>
<accession>A0ABP9URH4</accession>
<dbReference type="Gene3D" id="3.20.20.70">
    <property type="entry name" value="Aldolase class I"/>
    <property type="match status" value="1"/>
</dbReference>
<dbReference type="InterPro" id="IPR014718">
    <property type="entry name" value="GH-type_carb-bd"/>
</dbReference>
<gene>
    <name evidence="7" type="ORF">Hsar01_01139</name>
</gene>
<keyword evidence="8" id="KW-1185">Reference proteome</keyword>
<dbReference type="InterPro" id="IPR017853">
    <property type="entry name" value="GH"/>
</dbReference>
<keyword evidence="2" id="KW-0326">Glycosidase</keyword>
<dbReference type="InterPro" id="IPR013783">
    <property type="entry name" value="Ig-like_fold"/>
</dbReference>
<proteinExistence type="predicted"/>
<evidence type="ECO:0008006" key="9">
    <source>
        <dbReference type="Google" id="ProtNLM"/>
    </source>
</evidence>
<dbReference type="Pfam" id="PF14509">
    <property type="entry name" value="GH97_C"/>
    <property type="match status" value="1"/>
</dbReference>
<comment type="caution">
    <text evidence="7">The sequence shown here is derived from an EMBL/GenBank/DDBJ whole genome shotgun (WGS) entry which is preliminary data.</text>
</comment>